<evidence type="ECO:0000313" key="6">
    <source>
        <dbReference type="EMBL" id="TDE88895.1"/>
    </source>
</evidence>
<dbReference type="InterPro" id="IPR013780">
    <property type="entry name" value="Glyco_hydro_b"/>
</dbReference>
<proteinExistence type="inferred from homology"/>
<gene>
    <name evidence="6" type="primary">glgX</name>
    <name evidence="6" type="ORF">EXU48_21510</name>
</gene>
<comment type="similarity">
    <text evidence="1">Belongs to the glycosyl hydrolase 13 family.</text>
</comment>
<evidence type="ECO:0000256" key="1">
    <source>
        <dbReference type="ARBA" id="ARBA00008061"/>
    </source>
</evidence>
<dbReference type="Pfam" id="PF02922">
    <property type="entry name" value="CBM_48"/>
    <property type="match status" value="1"/>
</dbReference>
<dbReference type="SUPFAM" id="SSF81296">
    <property type="entry name" value="E set domains"/>
    <property type="match status" value="1"/>
</dbReference>
<dbReference type="InterPro" id="IPR006047">
    <property type="entry name" value="GH13_cat_dom"/>
</dbReference>
<name>A0ABY2DXM7_9MICO</name>
<dbReference type="Proteomes" id="UP000504882">
    <property type="component" value="Unassembled WGS sequence"/>
</dbReference>
<dbReference type="InterPro" id="IPR004193">
    <property type="entry name" value="Glyco_hydro_13_N"/>
</dbReference>
<dbReference type="Gene3D" id="2.60.40.10">
    <property type="entry name" value="Immunoglobulins"/>
    <property type="match status" value="1"/>
</dbReference>
<dbReference type="Pfam" id="PF00128">
    <property type="entry name" value="Alpha-amylase"/>
    <property type="match status" value="2"/>
</dbReference>
<sequence>MQQTWPGHPYPLGATYDGTGTNFALYSSVAERVELCLIDDDGIETRCEVTEVDAFVWHVYLPTVQPGQRYGYRVHGPYDPDRGHRCNPFKLLLDPYAKAIDGQIDGDEALFAYRFEDADFQTIVNDDDSLPHTMTSVVTNPFFDWGHDRPPDREYHDSVIYEAHVKGMTMLHPDVPEEIRGTYAGLAHPSVIGHLVDLGVTAIELMPVHQFVQDPPLVEQGLSNYWGYNTIGYFAPHNGYSAFGTRGEQVLEFKSLVKAMHAAGIEVILDVVYNHTAEGNHLGPTLSFRGIDNASYYRLVDEDKRHYFDTTGTGNSLLMRSPHVLQMIMDSLRYWITEMHVDGFRFDLAATLARQFHEVDRLSSFFDIIQQDPVISQVKLIAEPWDLGTGGYQVGGFPPLWTEWNGKYRDTVRDFWRGEPSTLGEFASRITGSSDLYEQTGRTPIASINFVTAHDGFTLADLVSYNEKHNEANGEDGQDGENHNRSWNCGVEGPTDDPEIRALRARQQRNFLTTLLLSQGVPMIAHGDELGRTQQGNNNTYAQDNELSWVHWDTDAEQNALLAFTQFLIRFRADHPVIRRRRFFNGSTSPANGLPELPDLVWFEPNGAVMGQDAWNTAFARSVAVFVNGEAIDEPDARGRRITDDSLYLLVNADADDIDFTLPDADFGATWSPALTTDADQDLGSSFEAGSQVPVTARSIVVLARGLSDSGDDTAVSAPSPVAAEATVPTPTTTTTRRPPGGRQQ</sequence>
<dbReference type="CDD" id="cd02856">
    <property type="entry name" value="E_set_GDE_Isoamylase_N"/>
    <property type="match status" value="1"/>
</dbReference>
<organism evidence="6 7">
    <name type="scientific">Occultella glacieicola</name>
    <dbReference type="NCBI Taxonomy" id="2518684"/>
    <lineage>
        <taxon>Bacteria</taxon>
        <taxon>Bacillati</taxon>
        <taxon>Actinomycetota</taxon>
        <taxon>Actinomycetes</taxon>
        <taxon>Micrococcales</taxon>
        <taxon>Ruaniaceae</taxon>
        <taxon>Occultella</taxon>
    </lineage>
</organism>
<dbReference type="InterPro" id="IPR013783">
    <property type="entry name" value="Ig-like_fold"/>
</dbReference>
<evidence type="ECO:0000256" key="4">
    <source>
        <dbReference type="SAM" id="MobiDB-lite"/>
    </source>
</evidence>
<keyword evidence="7" id="KW-1185">Reference proteome</keyword>
<dbReference type="SUPFAM" id="SSF51445">
    <property type="entry name" value="(Trans)glycosidases"/>
    <property type="match status" value="1"/>
</dbReference>
<dbReference type="RefSeq" id="WP_133109754.1">
    <property type="nucleotide sequence ID" value="NZ_SMNA01000014.1"/>
</dbReference>
<dbReference type="CDD" id="cd11326">
    <property type="entry name" value="AmyAc_Glg_debranch"/>
    <property type="match status" value="1"/>
</dbReference>
<dbReference type="SMART" id="SM00642">
    <property type="entry name" value="Aamy"/>
    <property type="match status" value="1"/>
</dbReference>
<evidence type="ECO:0000256" key="3">
    <source>
        <dbReference type="ARBA" id="ARBA00023295"/>
    </source>
</evidence>
<dbReference type="InterPro" id="IPR017853">
    <property type="entry name" value="GH"/>
</dbReference>
<feature type="compositionally biased region" description="Low complexity" evidence="4">
    <location>
        <begin position="714"/>
        <end position="739"/>
    </location>
</feature>
<evidence type="ECO:0000313" key="7">
    <source>
        <dbReference type="Proteomes" id="UP000504882"/>
    </source>
</evidence>
<dbReference type="NCBIfam" id="TIGR02100">
    <property type="entry name" value="glgX_debranch"/>
    <property type="match status" value="1"/>
</dbReference>
<feature type="domain" description="Glycosyl hydrolase family 13 catalytic" evidence="5">
    <location>
        <begin position="109"/>
        <end position="572"/>
    </location>
</feature>
<protein>
    <submittedName>
        <fullName evidence="6">Glycogen debranching enzyme GlgX</fullName>
    </submittedName>
</protein>
<dbReference type="Gene3D" id="3.20.20.80">
    <property type="entry name" value="Glycosidases"/>
    <property type="match status" value="1"/>
</dbReference>
<keyword evidence="2" id="KW-0378">Hydrolase</keyword>
<dbReference type="Gene3D" id="2.60.40.1180">
    <property type="entry name" value="Golgi alpha-mannosidase II"/>
    <property type="match status" value="1"/>
</dbReference>
<accession>A0ABY2DXM7</accession>
<evidence type="ECO:0000256" key="2">
    <source>
        <dbReference type="ARBA" id="ARBA00022801"/>
    </source>
</evidence>
<dbReference type="SUPFAM" id="SSF51011">
    <property type="entry name" value="Glycosyl hydrolase domain"/>
    <property type="match status" value="1"/>
</dbReference>
<keyword evidence="3" id="KW-0326">Glycosidase</keyword>
<dbReference type="InterPro" id="IPR044505">
    <property type="entry name" value="GlgX_Isoamylase_N_E_set"/>
</dbReference>
<reference evidence="6 7" key="1">
    <citation type="submission" date="2019-03" db="EMBL/GenBank/DDBJ databases">
        <title>Genomic features of bacteria from cold environments.</title>
        <authorList>
            <person name="Shen L."/>
        </authorList>
    </citation>
    <scope>NUCLEOTIDE SEQUENCE [LARGE SCALE GENOMIC DNA]</scope>
    <source>
        <strain evidence="7">T3246-1</strain>
    </source>
</reference>
<feature type="region of interest" description="Disordered" evidence="4">
    <location>
        <begin position="470"/>
        <end position="496"/>
    </location>
</feature>
<comment type="caution">
    <text evidence="6">The sequence shown here is derived from an EMBL/GenBank/DDBJ whole genome shotgun (WGS) entry which is preliminary data.</text>
</comment>
<dbReference type="InterPro" id="IPR011837">
    <property type="entry name" value="Glycogen_debranch_GlgX"/>
</dbReference>
<evidence type="ECO:0000259" key="5">
    <source>
        <dbReference type="SMART" id="SM00642"/>
    </source>
</evidence>
<feature type="region of interest" description="Disordered" evidence="4">
    <location>
        <begin position="709"/>
        <end position="745"/>
    </location>
</feature>
<dbReference type="EMBL" id="SMNA01000014">
    <property type="protein sequence ID" value="TDE88895.1"/>
    <property type="molecule type" value="Genomic_DNA"/>
</dbReference>
<dbReference type="PANTHER" id="PTHR43002">
    <property type="entry name" value="GLYCOGEN DEBRANCHING ENZYME"/>
    <property type="match status" value="1"/>
</dbReference>
<dbReference type="InterPro" id="IPR014756">
    <property type="entry name" value="Ig_E-set"/>
</dbReference>